<evidence type="ECO:0000313" key="12">
    <source>
        <dbReference type="Proteomes" id="UP000705230"/>
    </source>
</evidence>
<dbReference type="CDD" id="cd00077">
    <property type="entry name" value="HDc"/>
    <property type="match status" value="1"/>
</dbReference>
<comment type="catalytic activity">
    <reaction evidence="8">
        <text>[protein-PII]-L-tyrosine + UTP = [protein-PII]-uridylyl-L-tyrosine + diphosphate</text>
        <dbReference type="Rhea" id="RHEA:13673"/>
        <dbReference type="Rhea" id="RHEA-COMP:12147"/>
        <dbReference type="Rhea" id="RHEA-COMP:12148"/>
        <dbReference type="ChEBI" id="CHEBI:33019"/>
        <dbReference type="ChEBI" id="CHEBI:46398"/>
        <dbReference type="ChEBI" id="CHEBI:46858"/>
        <dbReference type="ChEBI" id="CHEBI:90602"/>
        <dbReference type="EC" id="2.7.7.59"/>
    </reaction>
</comment>
<organism evidence="11 12">
    <name type="scientific">SAR86 cluster bacterium</name>
    <dbReference type="NCBI Taxonomy" id="2030880"/>
    <lineage>
        <taxon>Bacteria</taxon>
        <taxon>Pseudomonadati</taxon>
        <taxon>Pseudomonadota</taxon>
        <taxon>Gammaproteobacteria</taxon>
        <taxon>SAR86 cluster</taxon>
    </lineage>
</organism>
<proteinExistence type="inferred from homology"/>
<dbReference type="PANTHER" id="PTHR47320">
    <property type="entry name" value="BIFUNCTIONAL URIDYLYLTRANSFERASE/URIDYLYL-REMOVING ENZYME"/>
    <property type="match status" value="1"/>
</dbReference>
<dbReference type="InterPro" id="IPR002912">
    <property type="entry name" value="ACT_dom"/>
</dbReference>
<keyword evidence="5 8" id="KW-0460">Magnesium</keyword>
<evidence type="ECO:0000256" key="6">
    <source>
        <dbReference type="ARBA" id="ARBA00023268"/>
    </source>
</evidence>
<dbReference type="Proteomes" id="UP000705230">
    <property type="component" value="Unassembled WGS sequence"/>
</dbReference>
<dbReference type="PROSITE" id="PS51831">
    <property type="entry name" value="HD"/>
    <property type="match status" value="1"/>
</dbReference>
<comment type="cofactor">
    <cofactor evidence="8">
        <name>Mg(2+)</name>
        <dbReference type="ChEBI" id="CHEBI:18420"/>
    </cofactor>
</comment>
<comment type="caution">
    <text evidence="8">Lacks conserved residue(s) required for the propagation of feature annotation.</text>
</comment>
<dbReference type="GO" id="GO:0008773">
    <property type="term" value="F:[protein-PII] uridylyltransferase activity"/>
    <property type="evidence" value="ECO:0007669"/>
    <property type="project" value="UniProtKB-UniRule"/>
</dbReference>
<dbReference type="CDD" id="cd04899">
    <property type="entry name" value="ACT_ACR-UUR-like_2"/>
    <property type="match status" value="1"/>
</dbReference>
<dbReference type="SUPFAM" id="SSF81301">
    <property type="entry name" value="Nucleotidyltransferase"/>
    <property type="match status" value="1"/>
</dbReference>
<dbReference type="EC" id="3.1.4.-" evidence="8"/>
<feature type="region of interest" description="Uridylyltransferase" evidence="8">
    <location>
        <begin position="1"/>
        <end position="313"/>
    </location>
</feature>
<accession>A0A937J6N0</accession>
<dbReference type="AlphaFoldDB" id="A0A937J6N0"/>
<keyword evidence="1 8" id="KW-0808">Transferase</keyword>
<dbReference type="SMART" id="SM00471">
    <property type="entry name" value="HDc"/>
    <property type="match status" value="1"/>
</dbReference>
<evidence type="ECO:0000259" key="10">
    <source>
        <dbReference type="PROSITE" id="PS51831"/>
    </source>
</evidence>
<dbReference type="InterPro" id="IPR010043">
    <property type="entry name" value="UTase/UR"/>
</dbReference>
<dbReference type="InterPro" id="IPR045865">
    <property type="entry name" value="ACT-like_dom_sf"/>
</dbReference>
<evidence type="ECO:0000256" key="4">
    <source>
        <dbReference type="ARBA" id="ARBA00022801"/>
    </source>
</evidence>
<dbReference type="InterPro" id="IPR013546">
    <property type="entry name" value="PII_UdlTrfase/GS_AdlTrfase"/>
</dbReference>
<dbReference type="InterPro" id="IPR006674">
    <property type="entry name" value="HD_domain"/>
</dbReference>
<dbReference type="HAMAP" id="MF_00277">
    <property type="entry name" value="PII_uridylyl_transf"/>
    <property type="match status" value="1"/>
</dbReference>
<dbReference type="PIRSF" id="PIRSF006288">
    <property type="entry name" value="PII_uridyltransf"/>
    <property type="match status" value="1"/>
</dbReference>
<keyword evidence="3" id="KW-0677">Repeat</keyword>
<sequence>MKKDLENLDFKFWSWFPSGIKDPKRINYFLNQRSKLLDREIIKKFEDFNLQEDFSLFAIGGYGNKEIFPSSDIDISILQINSKIKDYSNLEKFVASLWDFGLKVGHSVRTEQDIKKIVTSDIKEFTSYLSLRPLSTNKKSLEIIHRIFEKKEKLFSNNKFFIKKKIEQENRYLSFDSTEFNLEPDLKESPGSLRDFQTAAWILDHCFKIKSHSDITNSNIFNTYEFKQLVDAHNFIKLLRYAINLIQTNSRNRLSFNSQIELAKKANIKASKAKQPVEKLMQLYYSNAEKLSIFNETIFDLYEEKNLLRVKRDFGEFFIKNNRIGLKNEDLKNNKHLIFKIFIKLGQRKDITNIDTRTSKILKENILLIDKDFKNDINFSKQFLEILRSPYNLSSILRKMKRLGIIQAYIKEFEEVIGQMQFDLFHVYTVDEHTFKVVRNMRQMKINHIDEGFEIETELINRLPKIEILYLAGLFHDLGKGKGGNHSEIGAKTSYKFAKKIGMSMHDSELVSWLVLNHLEMSSISQRKDIYDPSTIKDFASLCGNIERLNYLYLLTINDIRATNPTIWNGWKHELLRSLFFNTRSRLNKEPELSFKKIAQDRIKSIVKDLGHGDKNIISDLWKNINENYFGRFSSSQLEWQAQSITKVKADDDVIELRQNFESLLEIFIKVKNMNGLFLRLVEIFDSLGVEIIDADIATTKDQKIALNTFIASFKYKSKKLTQNDIKDLLSKIHAIFDGTKIIKRMVHDKNGNSHFKNPTKITESVDEENRRNIITIETINSSGLLVKIAEIFKNYEASIHSAKITTLGEKVEDTFFIEDLRTNLISRNKMQSIKKALSEII</sequence>
<evidence type="ECO:0000313" key="11">
    <source>
        <dbReference type="EMBL" id="MBL6902957.1"/>
    </source>
</evidence>
<dbReference type="NCBIfam" id="TIGR01693">
    <property type="entry name" value="UTase_glnD"/>
    <property type="match status" value="1"/>
</dbReference>
<protein>
    <recommendedName>
        <fullName evidence="8">Bifunctional uridylyltransferase/uridylyl-removing enzyme</fullName>
        <shortName evidence="8">UTase/UR</shortName>
    </recommendedName>
    <alternativeName>
        <fullName evidence="8">Bifunctional [protein-PII] modification enzyme</fullName>
    </alternativeName>
    <alternativeName>
        <fullName evidence="8">Bifunctional nitrogen sensor protein</fullName>
    </alternativeName>
    <domain>
        <recommendedName>
            <fullName evidence="8">[Protein-PII] uridylyltransferase</fullName>
            <shortName evidence="8">PII uridylyltransferase</shortName>
            <shortName evidence="8">UTase</shortName>
            <ecNumber evidence="8">2.7.7.59</ecNumber>
        </recommendedName>
    </domain>
    <domain>
        <recommendedName>
            <fullName evidence="8">[Protein-PII]-UMP uridylyl-removing enzyme</fullName>
            <shortName evidence="8">UR</shortName>
            <ecNumber evidence="8">3.1.4.-</ecNumber>
        </recommendedName>
    </domain>
</protein>
<reference evidence="11" key="1">
    <citation type="submission" date="2020-10" db="EMBL/GenBank/DDBJ databases">
        <title>Microbiome of the Black Sea water column analyzed by genome centric metagenomics.</title>
        <authorList>
            <person name="Cabello-Yeves P.J."/>
            <person name="Callieri C."/>
            <person name="Picazo A."/>
            <person name="Mehrshad M."/>
            <person name="Haro-Moreno J.M."/>
            <person name="Roda-Garcia J."/>
            <person name="Dzembekova N."/>
            <person name="Slabakova V."/>
            <person name="Slabakova N."/>
            <person name="Moncheva S."/>
            <person name="Rodriguez-Valera F."/>
        </authorList>
    </citation>
    <scope>NUCLEOTIDE SEQUENCE</scope>
    <source>
        <strain evidence="11">BS30m-G43</strain>
    </source>
</reference>
<evidence type="ECO:0000256" key="7">
    <source>
        <dbReference type="ARBA" id="ARBA00047968"/>
    </source>
</evidence>
<evidence type="ECO:0000256" key="3">
    <source>
        <dbReference type="ARBA" id="ARBA00022737"/>
    </source>
</evidence>
<feature type="domain" description="ACT" evidence="9">
    <location>
        <begin position="774"/>
        <end position="842"/>
    </location>
</feature>
<comment type="domain">
    <text evidence="8">Has four distinct domains: an N-terminal nucleotidyltransferase (NT) domain responsible for UTase activity, a central HD domain that encodes UR activity, and two C-terminal ACT domains that seem to have a role in glutamine sensing.</text>
</comment>
<dbReference type="Pfam" id="PF01966">
    <property type="entry name" value="HD"/>
    <property type="match status" value="1"/>
</dbReference>
<dbReference type="InterPro" id="IPR003607">
    <property type="entry name" value="HD/PDEase_dom"/>
</dbReference>
<comment type="function">
    <text evidence="8">Modifies, by uridylylation and deuridylylation, the PII regulatory proteins (GlnB and homologs), in response to the nitrogen status of the cell that GlnD senses through the glutamine level. Under low glutamine levels, catalyzes the conversion of the PII proteins and UTP to PII-UMP and PPi, while under higher glutamine levels, GlnD hydrolyzes PII-UMP to PII and UMP (deuridylylation). Thus, controls uridylylation state and activity of the PII proteins, and plays an important role in the regulation of nitrogen metabolism.</text>
</comment>
<evidence type="ECO:0000256" key="8">
    <source>
        <dbReference type="HAMAP-Rule" id="MF_00277"/>
    </source>
</evidence>
<dbReference type="GO" id="GO:0008893">
    <property type="term" value="F:guanosine-3',5'-bis(diphosphate) 3'-diphosphatase activity"/>
    <property type="evidence" value="ECO:0007669"/>
    <property type="project" value="UniProtKB-EC"/>
</dbReference>
<evidence type="ECO:0000259" key="9">
    <source>
        <dbReference type="PROSITE" id="PS51671"/>
    </source>
</evidence>
<feature type="domain" description="HD" evidence="10">
    <location>
        <begin position="430"/>
        <end position="552"/>
    </location>
</feature>
<dbReference type="EC" id="2.7.7.59" evidence="8"/>
<gene>
    <name evidence="8 11" type="primary">glnD</name>
    <name evidence="11" type="ORF">ISR29_02010</name>
</gene>
<dbReference type="SUPFAM" id="SSF109604">
    <property type="entry name" value="HD-domain/PDEase-like"/>
    <property type="match status" value="1"/>
</dbReference>
<dbReference type="EMBL" id="JADHSG010000002">
    <property type="protein sequence ID" value="MBL6902957.1"/>
    <property type="molecule type" value="Genomic_DNA"/>
</dbReference>
<evidence type="ECO:0000256" key="5">
    <source>
        <dbReference type="ARBA" id="ARBA00022842"/>
    </source>
</evidence>
<keyword evidence="2 8" id="KW-0548">Nucleotidyltransferase</keyword>
<comment type="catalytic activity">
    <reaction evidence="8">
        <text>[protein-PII]-uridylyl-L-tyrosine + H2O = [protein-PII]-L-tyrosine + UMP + H(+)</text>
        <dbReference type="Rhea" id="RHEA:48600"/>
        <dbReference type="Rhea" id="RHEA-COMP:12147"/>
        <dbReference type="Rhea" id="RHEA-COMP:12148"/>
        <dbReference type="ChEBI" id="CHEBI:15377"/>
        <dbReference type="ChEBI" id="CHEBI:15378"/>
        <dbReference type="ChEBI" id="CHEBI:46858"/>
        <dbReference type="ChEBI" id="CHEBI:57865"/>
        <dbReference type="ChEBI" id="CHEBI:90602"/>
    </reaction>
</comment>
<dbReference type="GO" id="GO:0008081">
    <property type="term" value="F:phosphoric diester hydrolase activity"/>
    <property type="evidence" value="ECO:0007669"/>
    <property type="project" value="UniProtKB-UniRule"/>
</dbReference>
<keyword evidence="6 8" id="KW-0511">Multifunctional enzyme</keyword>
<name>A0A937J6N0_9GAMM</name>
<comment type="caution">
    <text evidence="11">The sequence shown here is derived from an EMBL/GenBank/DDBJ whole genome shotgun (WGS) entry which is preliminary data.</text>
</comment>
<dbReference type="Gene3D" id="1.10.3090.10">
    <property type="entry name" value="cca-adding enzyme, domain 2"/>
    <property type="match status" value="1"/>
</dbReference>
<dbReference type="PANTHER" id="PTHR47320:SF1">
    <property type="entry name" value="BIFUNCTIONAL URIDYLYLTRANSFERASE_URIDYLYL-REMOVING ENZYME"/>
    <property type="match status" value="1"/>
</dbReference>
<dbReference type="Pfam" id="PF08335">
    <property type="entry name" value="GlnD_UR_UTase"/>
    <property type="match status" value="1"/>
</dbReference>
<comment type="catalytic activity">
    <reaction evidence="7">
        <text>guanosine 3',5'-bis(diphosphate) + H2O = GDP + diphosphate + H(+)</text>
        <dbReference type="Rhea" id="RHEA:14253"/>
        <dbReference type="ChEBI" id="CHEBI:15377"/>
        <dbReference type="ChEBI" id="CHEBI:15378"/>
        <dbReference type="ChEBI" id="CHEBI:33019"/>
        <dbReference type="ChEBI" id="CHEBI:58189"/>
        <dbReference type="ChEBI" id="CHEBI:77828"/>
        <dbReference type="EC" id="3.1.7.2"/>
    </reaction>
</comment>
<dbReference type="PROSITE" id="PS51671">
    <property type="entry name" value="ACT"/>
    <property type="match status" value="2"/>
</dbReference>
<evidence type="ECO:0000256" key="1">
    <source>
        <dbReference type="ARBA" id="ARBA00022679"/>
    </source>
</evidence>
<dbReference type="SUPFAM" id="SSF55021">
    <property type="entry name" value="ACT-like"/>
    <property type="match status" value="1"/>
</dbReference>
<keyword evidence="4 8" id="KW-0378">Hydrolase</keyword>
<dbReference type="InterPro" id="IPR043519">
    <property type="entry name" value="NT_sf"/>
</dbReference>
<evidence type="ECO:0000256" key="2">
    <source>
        <dbReference type="ARBA" id="ARBA00022695"/>
    </source>
</evidence>
<comment type="similarity">
    <text evidence="8">Belongs to the GlnD family.</text>
</comment>
<comment type="activity regulation">
    <text evidence="8">Uridylyltransferase (UTase) activity is inhibited by glutamine, while glutamine activates uridylyl-removing (UR) activity.</text>
</comment>
<feature type="domain" description="ACT" evidence="9">
    <location>
        <begin position="666"/>
        <end position="745"/>
    </location>
</feature>
<dbReference type="GO" id="GO:0006808">
    <property type="term" value="P:regulation of nitrogen utilization"/>
    <property type="evidence" value="ECO:0007669"/>
    <property type="project" value="UniProtKB-UniRule"/>
</dbReference>